<dbReference type="PANTHER" id="PTHR13696:SF52">
    <property type="entry name" value="PARA FAMILY PROTEIN CT_582"/>
    <property type="match status" value="1"/>
</dbReference>
<sequence>MRHRVCITNQKGGVGKTTTAVNLGSFLARQNLAVLLVDNDPQGNATSSLGTSAKDDAGDLYQVLTGRTDAASACRPTMIPHLDLLPSNPNLAALEFELRHDADAELRLARELAGCQERYNYIVIDNPPSLGLLAISGMVAADLLVVPVQCEYLALEGVAAILDSVRRVRQSLNPDLALAGFLLTLFDARTRLSREVVEEMRRHFPEDTYETVIPRAVRLAEAPSHGLPAVLYDPVSSGTLAYQLWTAEFRARIERGVNTANPPPAPVHP</sequence>
<dbReference type="AlphaFoldDB" id="A0A6B1DSZ8"/>
<accession>A0A6B1DSZ8</accession>
<dbReference type="SUPFAM" id="SSF52540">
    <property type="entry name" value="P-loop containing nucleoside triphosphate hydrolases"/>
    <property type="match status" value="1"/>
</dbReference>
<comment type="similarity">
    <text evidence="1">Belongs to the ParA family.</text>
</comment>
<dbReference type="Gene3D" id="3.40.50.300">
    <property type="entry name" value="P-loop containing nucleotide triphosphate hydrolases"/>
    <property type="match status" value="1"/>
</dbReference>
<protein>
    <submittedName>
        <fullName evidence="3">ParA family protein</fullName>
    </submittedName>
</protein>
<dbReference type="FunFam" id="3.40.50.300:FF:000285">
    <property type="entry name" value="Sporulation initiation inhibitor Soj"/>
    <property type="match status" value="1"/>
</dbReference>
<dbReference type="InterPro" id="IPR027417">
    <property type="entry name" value="P-loop_NTPase"/>
</dbReference>
<feature type="domain" description="AAA" evidence="2">
    <location>
        <begin position="5"/>
        <end position="177"/>
    </location>
</feature>
<proteinExistence type="inferred from homology"/>
<dbReference type="PANTHER" id="PTHR13696">
    <property type="entry name" value="P-LOOP CONTAINING NUCLEOSIDE TRIPHOSPHATE HYDROLASE"/>
    <property type="match status" value="1"/>
</dbReference>
<name>A0A6B1DSZ8_9CHLR</name>
<dbReference type="InterPro" id="IPR025669">
    <property type="entry name" value="AAA_dom"/>
</dbReference>
<organism evidence="3">
    <name type="scientific">Caldilineaceae bacterium SB0662_bin_9</name>
    <dbReference type="NCBI Taxonomy" id="2605258"/>
    <lineage>
        <taxon>Bacteria</taxon>
        <taxon>Bacillati</taxon>
        <taxon>Chloroflexota</taxon>
        <taxon>Caldilineae</taxon>
        <taxon>Caldilineales</taxon>
        <taxon>Caldilineaceae</taxon>
    </lineage>
</organism>
<comment type="caution">
    <text evidence="3">The sequence shown here is derived from an EMBL/GenBank/DDBJ whole genome shotgun (WGS) entry which is preliminary data.</text>
</comment>
<reference evidence="3" key="1">
    <citation type="submission" date="2019-09" db="EMBL/GenBank/DDBJ databases">
        <title>Characterisation of the sponge microbiome using genome-centric metagenomics.</title>
        <authorList>
            <person name="Engelberts J.P."/>
            <person name="Robbins S.J."/>
            <person name="De Goeij J.M."/>
            <person name="Aranda M."/>
            <person name="Bell S.C."/>
            <person name="Webster N.S."/>
        </authorList>
    </citation>
    <scope>NUCLEOTIDE SEQUENCE</scope>
    <source>
        <strain evidence="3">SB0662_bin_9</strain>
    </source>
</reference>
<evidence type="ECO:0000256" key="1">
    <source>
        <dbReference type="ARBA" id="ARBA00006976"/>
    </source>
</evidence>
<evidence type="ECO:0000259" key="2">
    <source>
        <dbReference type="Pfam" id="PF13614"/>
    </source>
</evidence>
<dbReference type="InterPro" id="IPR050678">
    <property type="entry name" value="DNA_Partitioning_ATPase"/>
</dbReference>
<evidence type="ECO:0000313" key="3">
    <source>
        <dbReference type="EMBL" id="MYD90900.1"/>
    </source>
</evidence>
<gene>
    <name evidence="3" type="ORF">F4Y08_11280</name>
</gene>
<dbReference type="EMBL" id="VXPY01000080">
    <property type="protein sequence ID" value="MYD90900.1"/>
    <property type="molecule type" value="Genomic_DNA"/>
</dbReference>
<dbReference type="CDD" id="cd02042">
    <property type="entry name" value="ParAB_family"/>
    <property type="match status" value="1"/>
</dbReference>
<dbReference type="Pfam" id="PF13614">
    <property type="entry name" value="AAA_31"/>
    <property type="match status" value="1"/>
</dbReference>